<dbReference type="SUPFAM" id="SSF81383">
    <property type="entry name" value="F-box domain"/>
    <property type="match status" value="1"/>
</dbReference>
<feature type="domain" description="At1g61320/AtMIF1 LRR" evidence="2">
    <location>
        <begin position="71"/>
        <end position="245"/>
    </location>
</feature>
<reference evidence="4" key="1">
    <citation type="journal article" date="2011" name="Nature">
        <title>Genome sequence and analysis of the tuber crop potato.</title>
        <authorList>
            <consortium name="The Potato Genome Sequencing Consortium"/>
        </authorList>
    </citation>
    <scope>NUCLEOTIDE SEQUENCE [LARGE SCALE GENOMIC DNA]</scope>
    <source>
        <strain evidence="4">cv. DM1-3 516 R44</strain>
    </source>
</reference>
<dbReference type="Gene3D" id="3.80.10.10">
    <property type="entry name" value="Ribonuclease Inhibitor"/>
    <property type="match status" value="1"/>
</dbReference>
<dbReference type="InterPro" id="IPR036047">
    <property type="entry name" value="F-box-like_dom_sf"/>
</dbReference>
<evidence type="ECO:0000259" key="2">
    <source>
        <dbReference type="Pfam" id="PF23622"/>
    </source>
</evidence>
<evidence type="ECO:0000259" key="1">
    <source>
        <dbReference type="Pfam" id="PF00646"/>
    </source>
</evidence>
<dbReference type="InterPro" id="IPR055357">
    <property type="entry name" value="LRR_At1g61320_AtMIF1"/>
</dbReference>
<dbReference type="InterPro" id="IPR032675">
    <property type="entry name" value="LRR_dom_sf"/>
</dbReference>
<organism evidence="3 4">
    <name type="scientific">Solanum tuberosum</name>
    <name type="common">Potato</name>
    <dbReference type="NCBI Taxonomy" id="4113"/>
    <lineage>
        <taxon>Eukaryota</taxon>
        <taxon>Viridiplantae</taxon>
        <taxon>Streptophyta</taxon>
        <taxon>Embryophyta</taxon>
        <taxon>Tracheophyta</taxon>
        <taxon>Spermatophyta</taxon>
        <taxon>Magnoliopsida</taxon>
        <taxon>eudicotyledons</taxon>
        <taxon>Gunneridae</taxon>
        <taxon>Pentapetalae</taxon>
        <taxon>asterids</taxon>
        <taxon>lamiids</taxon>
        <taxon>Solanales</taxon>
        <taxon>Solanaceae</taxon>
        <taxon>Solanoideae</taxon>
        <taxon>Solaneae</taxon>
        <taxon>Solanum</taxon>
    </lineage>
</organism>
<dbReference type="InterPro" id="IPR001810">
    <property type="entry name" value="F-box_dom"/>
</dbReference>
<dbReference type="STRING" id="4113.M1BML9"/>
<proteinExistence type="predicted"/>
<dbReference type="EnsemblPlants" id="PGSC0003DMT400048567">
    <property type="protein sequence ID" value="PGSC0003DMT400048567"/>
    <property type="gene ID" value="PGSC0003DMG400018867"/>
</dbReference>
<evidence type="ECO:0000313" key="3">
    <source>
        <dbReference type="EnsemblPlants" id="PGSC0003DMT400048567"/>
    </source>
</evidence>
<evidence type="ECO:0000313" key="4">
    <source>
        <dbReference type="Proteomes" id="UP000011115"/>
    </source>
</evidence>
<dbReference type="InterPro" id="IPR053772">
    <property type="entry name" value="At1g61320/At1g61330-like"/>
</dbReference>
<feature type="domain" description="F-box" evidence="1">
    <location>
        <begin position="4"/>
        <end position="41"/>
    </location>
</feature>
<sequence length="407" mass="46454">MADLLPECLIQKILGLLSHKEAIKMSILSKTWLQAWLTLPKLVFTVLCWEGWEGTTKIVDTIMERYEKGKIPIQKFELSLFFADSPELFHLVDKWLLIALQNGVKELVLHFTSYRVPILTILAAKSLSELVLHECILMPVSLSSGVVNYNSLRKISLSNVTLDENMLQTLLNSCPLIVSFILENCSGMKVLKIKSDSLKVLKIIQYYKICDIDAPNLVSLDYTGSEIPELNIARESSQLKNSKIILHCLPSFSSLINTAWFCKLRKFLSNPSSCSEVSLCLFECDEINMTDLQMDHIGSTGWVDVLNLNMLLMNQIIECPTFVDALLWSCHPRRLNLISFDIETVTRLIDCLMYMKHSSHSTYSYGWNNQLKEIKAFDGKNQLLQLGSEELAKRITEGEQPYFILDW</sequence>
<protein>
    <submittedName>
        <fullName evidence="3">F-box family protein</fullName>
    </submittedName>
</protein>
<accession>M1BML9</accession>
<dbReference type="HOGENOM" id="CLU_056273_0_0_1"/>
<dbReference type="PaxDb" id="4113-PGSC0003DMT400048567"/>
<dbReference type="Gramene" id="PGSC0003DMT400048567">
    <property type="protein sequence ID" value="PGSC0003DMT400048567"/>
    <property type="gene ID" value="PGSC0003DMG400018867"/>
</dbReference>
<dbReference type="PANTHER" id="PTHR34145:SF68">
    <property type="entry name" value="FBD DOMAIN-CONTAINING PROTEIN"/>
    <property type="match status" value="1"/>
</dbReference>
<dbReference type="Proteomes" id="UP000011115">
    <property type="component" value="Unassembled WGS sequence"/>
</dbReference>
<dbReference type="OMA" id="TIMERYE"/>
<keyword evidence="4" id="KW-1185">Reference proteome</keyword>
<name>M1BML9_SOLTU</name>
<dbReference type="Pfam" id="PF23622">
    <property type="entry name" value="LRR_At1g61320_AtMIF1"/>
    <property type="match status" value="1"/>
</dbReference>
<reference evidence="3" key="2">
    <citation type="submission" date="2015-06" db="UniProtKB">
        <authorList>
            <consortium name="EnsemblPlants"/>
        </authorList>
    </citation>
    <scope>IDENTIFICATION</scope>
    <source>
        <strain evidence="3">DM1-3 516 R44</strain>
    </source>
</reference>
<dbReference type="PANTHER" id="PTHR34145">
    <property type="entry name" value="OS02G0105600 PROTEIN"/>
    <property type="match status" value="1"/>
</dbReference>
<dbReference type="AlphaFoldDB" id="M1BML9"/>
<dbReference type="InParanoid" id="M1BML9"/>
<dbReference type="Pfam" id="PF00646">
    <property type="entry name" value="F-box"/>
    <property type="match status" value="1"/>
</dbReference>